<dbReference type="GO" id="GO:0071949">
    <property type="term" value="F:FAD binding"/>
    <property type="evidence" value="ECO:0007669"/>
    <property type="project" value="InterPro"/>
</dbReference>
<dbReference type="Gene3D" id="3.40.50.720">
    <property type="entry name" value="NAD(P)-binding Rossmann-like Domain"/>
    <property type="match status" value="1"/>
</dbReference>
<organism evidence="9 10">
    <name type="scientific">Emericellopsis atlantica</name>
    <dbReference type="NCBI Taxonomy" id="2614577"/>
    <lineage>
        <taxon>Eukaryota</taxon>
        <taxon>Fungi</taxon>
        <taxon>Dikarya</taxon>
        <taxon>Ascomycota</taxon>
        <taxon>Pezizomycotina</taxon>
        <taxon>Sordariomycetes</taxon>
        <taxon>Hypocreomycetidae</taxon>
        <taxon>Hypocreales</taxon>
        <taxon>Bionectriaceae</taxon>
        <taxon>Emericellopsis</taxon>
    </lineage>
</organism>
<protein>
    <submittedName>
        <fullName evidence="9">FAD dependent oxidoreductase</fullName>
    </submittedName>
</protein>
<reference evidence="9" key="1">
    <citation type="journal article" date="2021" name="IMA Fungus">
        <title>Genomic characterization of three marine fungi, including Emericellopsis atlantica sp. nov. with signatures of a generalist lifestyle and marine biomass degradation.</title>
        <authorList>
            <person name="Hagestad O.C."/>
            <person name="Hou L."/>
            <person name="Andersen J.H."/>
            <person name="Hansen E.H."/>
            <person name="Altermark B."/>
            <person name="Li C."/>
            <person name="Kuhnert E."/>
            <person name="Cox R.J."/>
            <person name="Crous P.W."/>
            <person name="Spatafora J.W."/>
            <person name="Lail K."/>
            <person name="Amirebrahimi M."/>
            <person name="Lipzen A."/>
            <person name="Pangilinan J."/>
            <person name="Andreopoulos W."/>
            <person name="Hayes R.D."/>
            <person name="Ng V."/>
            <person name="Grigoriev I.V."/>
            <person name="Jackson S.A."/>
            <person name="Sutton T.D.S."/>
            <person name="Dobson A.D.W."/>
            <person name="Rama T."/>
        </authorList>
    </citation>
    <scope>NUCLEOTIDE SEQUENCE</scope>
    <source>
        <strain evidence="9">TS7</strain>
    </source>
</reference>
<evidence type="ECO:0000256" key="1">
    <source>
        <dbReference type="ARBA" id="ARBA00001974"/>
    </source>
</evidence>
<gene>
    <name evidence="9" type="ORF">F5Z01DRAFT_635270</name>
</gene>
<comment type="cofactor">
    <cofactor evidence="1 6">
        <name>FAD</name>
        <dbReference type="ChEBI" id="CHEBI:57692"/>
    </cofactor>
</comment>
<accession>A0A9P8CSD4</accession>
<dbReference type="Pfam" id="PF01266">
    <property type="entry name" value="DAO"/>
    <property type="match status" value="1"/>
</dbReference>
<dbReference type="OrthoDB" id="2015447at2759"/>
<dbReference type="GO" id="GO:0003884">
    <property type="term" value="F:D-amino-acid oxidase activity"/>
    <property type="evidence" value="ECO:0007669"/>
    <property type="project" value="InterPro"/>
</dbReference>
<dbReference type="RefSeq" id="XP_046119570.1">
    <property type="nucleotide sequence ID" value="XM_046262135.1"/>
</dbReference>
<dbReference type="AlphaFoldDB" id="A0A9P8CSD4"/>
<dbReference type="GO" id="GO:0005737">
    <property type="term" value="C:cytoplasm"/>
    <property type="evidence" value="ECO:0007669"/>
    <property type="project" value="TreeGrafter"/>
</dbReference>
<evidence type="ECO:0000256" key="5">
    <source>
        <dbReference type="ARBA" id="ARBA00023002"/>
    </source>
</evidence>
<keyword evidence="10" id="KW-1185">Reference proteome</keyword>
<evidence type="ECO:0000313" key="10">
    <source>
        <dbReference type="Proteomes" id="UP000887229"/>
    </source>
</evidence>
<dbReference type="PIRSF" id="PIRSF000189">
    <property type="entry name" value="D-aa_oxidase"/>
    <property type="match status" value="1"/>
</dbReference>
<comment type="similarity">
    <text evidence="2">Belongs to the DAMOX/DASOX family.</text>
</comment>
<proteinExistence type="inferred from homology"/>
<dbReference type="SUPFAM" id="SSF54373">
    <property type="entry name" value="FAD-linked reductases, C-terminal domain"/>
    <property type="match status" value="1"/>
</dbReference>
<feature type="domain" description="FAD dependent oxidoreductase" evidence="8">
    <location>
        <begin position="7"/>
        <end position="347"/>
    </location>
</feature>
<name>A0A9P8CSD4_9HYPO</name>
<keyword evidence="7" id="KW-1133">Transmembrane helix</keyword>
<sequence length="369" mass="40125">MAKQDAIVIIGAGIIGLDVAYVLAERGLGSQITIVAEYMPGDTATNYTSPWAGCNFSAISGTDANALKWDKLGYAHLTRLATECPAESYVERTPSVEYWQETVPHDKIKHMSDYLEDKQLKNMIDGSYHNMLQFKVLPANKLPEGVKAGITFTAVTINAPKHCEYLQKQLEQSGVKFVRQRLPNLEAGYISPSTRLVFNCTGLAAKTLPGVKDDKVFPTRGQVVLARAPTVKQISMLHGKDFETYIIPRPGSNGNVILGGYMQKGVGDGSTYSHETKSILERTSNLDTKLQSPETEVLAAFAGMRPSRTGGARIERDLITVKGQKKPLVHNYGAGGTGYQAGYGMALDAVQAAEDELKELAVDARKAKL</sequence>
<dbReference type="InterPro" id="IPR006076">
    <property type="entry name" value="FAD-dep_OxRdtase"/>
</dbReference>
<keyword evidence="7" id="KW-0812">Transmembrane</keyword>
<evidence type="ECO:0000313" key="9">
    <source>
        <dbReference type="EMBL" id="KAG9255646.1"/>
    </source>
</evidence>
<feature type="binding site" evidence="6">
    <location>
        <position position="336"/>
    </location>
    <ligand>
        <name>D-dopa</name>
        <dbReference type="ChEBI" id="CHEBI:149689"/>
    </ligand>
</feature>
<evidence type="ECO:0000256" key="3">
    <source>
        <dbReference type="ARBA" id="ARBA00022630"/>
    </source>
</evidence>
<feature type="binding site" evidence="6">
    <location>
        <position position="201"/>
    </location>
    <ligand>
        <name>FAD</name>
        <dbReference type="ChEBI" id="CHEBI:57692"/>
    </ligand>
</feature>
<dbReference type="EMBL" id="MU251250">
    <property type="protein sequence ID" value="KAG9255646.1"/>
    <property type="molecule type" value="Genomic_DNA"/>
</dbReference>
<evidence type="ECO:0000259" key="8">
    <source>
        <dbReference type="Pfam" id="PF01266"/>
    </source>
</evidence>
<dbReference type="InterPro" id="IPR023209">
    <property type="entry name" value="DAO"/>
</dbReference>
<feature type="transmembrane region" description="Helical" evidence="7">
    <location>
        <begin position="6"/>
        <end position="24"/>
    </location>
</feature>
<dbReference type="GO" id="GO:0019478">
    <property type="term" value="P:D-amino acid catabolic process"/>
    <property type="evidence" value="ECO:0007669"/>
    <property type="project" value="TreeGrafter"/>
</dbReference>
<comment type="caution">
    <text evidence="9">The sequence shown here is derived from an EMBL/GenBank/DDBJ whole genome shotgun (WGS) entry which is preliminary data.</text>
</comment>
<dbReference type="SUPFAM" id="SSF51971">
    <property type="entry name" value="Nucleotide-binding domain"/>
    <property type="match status" value="1"/>
</dbReference>
<dbReference type="PROSITE" id="PS00677">
    <property type="entry name" value="DAO"/>
    <property type="match status" value="1"/>
</dbReference>
<keyword evidence="5" id="KW-0560">Oxidoreductase</keyword>
<dbReference type="InterPro" id="IPR006181">
    <property type="entry name" value="D-amino_acid_oxidase_CS"/>
</dbReference>
<feature type="binding site" evidence="6">
    <location>
        <position position="305"/>
    </location>
    <ligand>
        <name>D-dopa</name>
        <dbReference type="ChEBI" id="CHEBI:149689"/>
    </ligand>
</feature>
<dbReference type="Gene3D" id="3.30.9.10">
    <property type="entry name" value="D-Amino Acid Oxidase, subunit A, domain 2"/>
    <property type="match status" value="1"/>
</dbReference>
<keyword evidence="7" id="KW-0472">Membrane</keyword>
<evidence type="ECO:0000256" key="2">
    <source>
        <dbReference type="ARBA" id="ARBA00006730"/>
    </source>
</evidence>
<feature type="binding site" evidence="6">
    <location>
        <position position="245"/>
    </location>
    <ligand>
        <name>D-dopa</name>
        <dbReference type="ChEBI" id="CHEBI:149689"/>
    </ligand>
</feature>
<dbReference type="Proteomes" id="UP000887229">
    <property type="component" value="Unassembled WGS sequence"/>
</dbReference>
<dbReference type="GeneID" id="70293038"/>
<dbReference type="PANTHER" id="PTHR11530">
    <property type="entry name" value="D-AMINO ACID OXIDASE"/>
    <property type="match status" value="1"/>
</dbReference>
<feature type="binding site" evidence="6">
    <location>
        <position position="238"/>
    </location>
    <ligand>
        <name>D-dopa</name>
        <dbReference type="ChEBI" id="CHEBI:149689"/>
    </ligand>
</feature>
<feature type="binding site" evidence="6">
    <location>
        <begin position="48"/>
        <end position="49"/>
    </location>
    <ligand>
        <name>FAD</name>
        <dbReference type="ChEBI" id="CHEBI:57692"/>
    </ligand>
</feature>
<evidence type="ECO:0000256" key="7">
    <source>
        <dbReference type="SAM" id="Phobius"/>
    </source>
</evidence>
<evidence type="ECO:0000256" key="4">
    <source>
        <dbReference type="ARBA" id="ARBA00022827"/>
    </source>
</evidence>
<keyword evidence="3" id="KW-0285">Flavoprotein</keyword>
<evidence type="ECO:0000256" key="6">
    <source>
        <dbReference type="PIRSR" id="PIRSR000189-1"/>
    </source>
</evidence>
<dbReference type="PANTHER" id="PTHR11530:SF11">
    <property type="entry name" value="D-ASPARTATE OXIDASE"/>
    <property type="match status" value="1"/>
</dbReference>
<keyword evidence="4 6" id="KW-0274">FAD</keyword>